<dbReference type="EMBL" id="CM056742">
    <property type="protein sequence ID" value="KAJ8678775.1"/>
    <property type="molecule type" value="Genomic_DNA"/>
</dbReference>
<protein>
    <submittedName>
        <fullName evidence="1">Uncharacterized protein</fullName>
    </submittedName>
</protein>
<comment type="caution">
    <text evidence="1">The sequence shown here is derived from an EMBL/GenBank/DDBJ whole genome shotgun (WGS) entry which is preliminary data.</text>
</comment>
<dbReference type="Proteomes" id="UP001239111">
    <property type="component" value="Chromosome 2"/>
</dbReference>
<name>A0ACC2P5C7_9HYME</name>
<gene>
    <name evidence="1" type="ORF">QAD02_014562</name>
</gene>
<reference evidence="1" key="1">
    <citation type="submission" date="2023-04" db="EMBL/GenBank/DDBJ databases">
        <title>A chromosome-level genome assembly of the parasitoid wasp Eretmocerus hayati.</title>
        <authorList>
            <person name="Zhong Y."/>
            <person name="Liu S."/>
            <person name="Liu Y."/>
        </authorList>
    </citation>
    <scope>NUCLEOTIDE SEQUENCE</scope>
    <source>
        <strain evidence="1">ZJU_SS_LIU_2023</strain>
    </source>
</reference>
<organism evidence="1 2">
    <name type="scientific">Eretmocerus hayati</name>
    <dbReference type="NCBI Taxonomy" id="131215"/>
    <lineage>
        <taxon>Eukaryota</taxon>
        <taxon>Metazoa</taxon>
        <taxon>Ecdysozoa</taxon>
        <taxon>Arthropoda</taxon>
        <taxon>Hexapoda</taxon>
        <taxon>Insecta</taxon>
        <taxon>Pterygota</taxon>
        <taxon>Neoptera</taxon>
        <taxon>Endopterygota</taxon>
        <taxon>Hymenoptera</taxon>
        <taxon>Apocrita</taxon>
        <taxon>Proctotrupomorpha</taxon>
        <taxon>Chalcidoidea</taxon>
        <taxon>Aphelinidae</taxon>
        <taxon>Aphelininae</taxon>
        <taxon>Eretmocerus</taxon>
    </lineage>
</organism>
<evidence type="ECO:0000313" key="1">
    <source>
        <dbReference type="EMBL" id="KAJ8678775.1"/>
    </source>
</evidence>
<keyword evidence="2" id="KW-1185">Reference proteome</keyword>
<evidence type="ECO:0000313" key="2">
    <source>
        <dbReference type="Proteomes" id="UP001239111"/>
    </source>
</evidence>
<proteinExistence type="predicted"/>
<accession>A0ACC2P5C7</accession>
<sequence length="181" mass="18366">MMIGGGGGLAQHQQPQTQIIQAQHQQQQNTSISSGTISSSNKSAMLVVAVGPEQLEQRAAPAASGAAPSSPPLAATPAPADIARQHQHQVAEGSNSNGASNTEVSDDAGTQQAASGVRGKPRSSPGASSGGCCGETGLARPWESAAHPAPRQQAHLAHHQLAHPPPAPLVDGEFLLLTFYS</sequence>